<sequence length="357" mass="39682">MVAGSGKTSRHEFTDVERQLCLNSLLGERRAQRMRKAEAKDTQAAVEDKDAMQEKAAEAKTTNEPTVQPEATVACEMMADMVMAVALTATPVERIASNGTVVAVEHAVAAPTQQFSKSRSRRRAVLQDTGSDNSSGDDAAVGVEGFLISLPCIVDGDANVMDRDAEQCTYLNSGEDVEVREKHEDDDEDDYIKEKWEEDWKIGDLMEEDRSDDGSVNLPDSGCNSVAQSKKTMATMKMLGWEYDKLFTYTIIWPKSKLCQLPSDSVMAVGNDPLALLFYFMPPKLWMHIASESNRYHTSGEPERKSKIYEIFGVVFRGIQIYYATLHLTARMLQPIRKGIAARRSTKQVGALDLVCS</sequence>
<reference evidence="3" key="1">
    <citation type="submission" date="2017-03" db="EMBL/GenBank/DDBJ databases">
        <title>Phytopthora megakarya and P. palmivora, two closely related causual agents of cacao black pod achieved similar genome size and gene model numbers by different mechanisms.</title>
        <authorList>
            <person name="Ali S."/>
            <person name="Shao J."/>
            <person name="Larry D.J."/>
            <person name="Kronmiller B."/>
            <person name="Shen D."/>
            <person name="Strem M.D."/>
            <person name="Melnick R.L."/>
            <person name="Guiltinan M.J."/>
            <person name="Tyler B.M."/>
            <person name="Meinhardt L.W."/>
            <person name="Bailey B.A."/>
        </authorList>
    </citation>
    <scope>NUCLEOTIDE SEQUENCE [LARGE SCALE GENOMIC DNA]</scope>
    <source>
        <strain evidence="3">zdho120</strain>
    </source>
</reference>
<dbReference type="OrthoDB" id="127409at2759"/>
<dbReference type="EMBL" id="NBNE01011511">
    <property type="protein sequence ID" value="OWY96523.1"/>
    <property type="molecule type" value="Genomic_DNA"/>
</dbReference>
<organism evidence="2 3">
    <name type="scientific">Phytophthora megakarya</name>
    <dbReference type="NCBI Taxonomy" id="4795"/>
    <lineage>
        <taxon>Eukaryota</taxon>
        <taxon>Sar</taxon>
        <taxon>Stramenopiles</taxon>
        <taxon>Oomycota</taxon>
        <taxon>Peronosporomycetes</taxon>
        <taxon>Peronosporales</taxon>
        <taxon>Peronosporaceae</taxon>
        <taxon>Phytophthora</taxon>
    </lineage>
</organism>
<feature type="region of interest" description="Disordered" evidence="1">
    <location>
        <begin position="33"/>
        <end position="66"/>
    </location>
</feature>
<proteinExistence type="predicted"/>
<evidence type="ECO:0000313" key="3">
    <source>
        <dbReference type="Proteomes" id="UP000198211"/>
    </source>
</evidence>
<gene>
    <name evidence="2" type="ORF">PHMEG_00033187</name>
</gene>
<dbReference type="Proteomes" id="UP000198211">
    <property type="component" value="Unassembled WGS sequence"/>
</dbReference>
<evidence type="ECO:0000256" key="1">
    <source>
        <dbReference type="SAM" id="MobiDB-lite"/>
    </source>
</evidence>
<protein>
    <submittedName>
        <fullName evidence="2">Pleiotropic drug resistance protein transporter</fullName>
    </submittedName>
</protein>
<comment type="caution">
    <text evidence="2">The sequence shown here is derived from an EMBL/GenBank/DDBJ whole genome shotgun (WGS) entry which is preliminary data.</text>
</comment>
<evidence type="ECO:0000313" key="2">
    <source>
        <dbReference type="EMBL" id="OWY96523.1"/>
    </source>
</evidence>
<feature type="region of interest" description="Disordered" evidence="1">
    <location>
        <begin position="111"/>
        <end position="137"/>
    </location>
</feature>
<keyword evidence="3" id="KW-1185">Reference proteome</keyword>
<name>A0A225UU30_9STRA</name>
<dbReference type="AlphaFoldDB" id="A0A225UU30"/>
<accession>A0A225UU30</accession>
<feature type="compositionally biased region" description="Basic and acidic residues" evidence="1">
    <location>
        <begin position="33"/>
        <end position="58"/>
    </location>
</feature>